<dbReference type="InterPro" id="IPR025874">
    <property type="entry name" value="DZR"/>
</dbReference>
<feature type="transmembrane region" description="Helical" evidence="1">
    <location>
        <begin position="91"/>
        <end position="112"/>
    </location>
</feature>
<comment type="caution">
    <text evidence="3">The sequence shown here is derived from an EMBL/GenBank/DDBJ whole genome shotgun (WGS) entry which is preliminary data.</text>
</comment>
<feature type="domain" description="DZANK-type" evidence="2">
    <location>
        <begin position="3"/>
        <end position="51"/>
    </location>
</feature>
<sequence length="199" mass="23493">MICKHCGREIQDNEKRCPYCNTPVIRIKVKRICAYCKTEIKKGDKTCPGCGRKVPEKIQEMLKREEEQDGLFYPEDKEREINGWDTVDFKLLMLSIFPPLLVIFFQILFAKTGFLPEYISSVIVYFASAMLISYFLDPLLTLAWEKEKGRKLPDSRRCLFYLCPLYTLYFLLKGRKKTDSSLLFFYVLHLFLVVICFYL</sequence>
<gene>
    <name evidence="3" type="ORF">HXM93_02945</name>
</gene>
<dbReference type="Pfam" id="PF12773">
    <property type="entry name" value="DZR"/>
    <property type="match status" value="1"/>
</dbReference>
<evidence type="ECO:0000256" key="1">
    <source>
        <dbReference type="SAM" id="Phobius"/>
    </source>
</evidence>
<evidence type="ECO:0000313" key="4">
    <source>
        <dbReference type="Proteomes" id="UP000709351"/>
    </source>
</evidence>
<dbReference type="Proteomes" id="UP000709351">
    <property type="component" value="Unassembled WGS sequence"/>
</dbReference>
<protein>
    <submittedName>
        <fullName evidence="3">Zinc ribbon domain-containing protein</fullName>
    </submittedName>
</protein>
<name>A0A930DN76_9FIRM</name>
<dbReference type="AlphaFoldDB" id="A0A930DN76"/>
<reference evidence="3" key="1">
    <citation type="submission" date="2020-04" db="EMBL/GenBank/DDBJ databases">
        <title>Deep metagenomics examines the oral microbiome during advanced dental caries in children, revealing novel taxa and co-occurrences with host molecules.</title>
        <authorList>
            <person name="Baker J.L."/>
            <person name="Morton J.T."/>
            <person name="Dinis M."/>
            <person name="Alvarez R."/>
            <person name="Tran N.C."/>
            <person name="Knight R."/>
            <person name="Edlund A."/>
        </authorList>
    </citation>
    <scope>NUCLEOTIDE SEQUENCE</scope>
    <source>
        <strain evidence="3">JCVI_24_bin.2</strain>
    </source>
</reference>
<feature type="transmembrane region" description="Helical" evidence="1">
    <location>
        <begin position="180"/>
        <end position="198"/>
    </location>
</feature>
<keyword evidence="1" id="KW-0472">Membrane</keyword>
<accession>A0A930DN76</accession>
<evidence type="ECO:0000259" key="2">
    <source>
        <dbReference type="Pfam" id="PF12773"/>
    </source>
</evidence>
<dbReference type="EMBL" id="JABZRD010000139">
    <property type="protein sequence ID" value="MBF1283475.1"/>
    <property type="molecule type" value="Genomic_DNA"/>
</dbReference>
<evidence type="ECO:0000313" key="3">
    <source>
        <dbReference type="EMBL" id="MBF1283475.1"/>
    </source>
</evidence>
<organism evidence="3 4">
    <name type="scientific">Oribacterium parvum</name>
    <dbReference type="NCBI Taxonomy" id="1501329"/>
    <lineage>
        <taxon>Bacteria</taxon>
        <taxon>Bacillati</taxon>
        <taxon>Bacillota</taxon>
        <taxon>Clostridia</taxon>
        <taxon>Lachnospirales</taxon>
        <taxon>Lachnospiraceae</taxon>
        <taxon>Oribacterium</taxon>
    </lineage>
</organism>
<proteinExistence type="predicted"/>
<keyword evidence="1" id="KW-1133">Transmembrane helix</keyword>
<feature type="transmembrane region" description="Helical" evidence="1">
    <location>
        <begin position="158"/>
        <end position="174"/>
    </location>
</feature>
<keyword evidence="1" id="KW-0812">Transmembrane</keyword>
<feature type="transmembrane region" description="Helical" evidence="1">
    <location>
        <begin position="118"/>
        <end position="137"/>
    </location>
</feature>